<dbReference type="EMBL" id="MWPH01000002">
    <property type="protein sequence ID" value="OVE84329.1"/>
    <property type="molecule type" value="Genomic_DNA"/>
</dbReference>
<name>A0A202E7W0_9EURY</name>
<keyword evidence="3" id="KW-1185">Reference proteome</keyword>
<evidence type="ECO:0000313" key="3">
    <source>
        <dbReference type="Proteomes" id="UP000196084"/>
    </source>
</evidence>
<organism evidence="2 3">
    <name type="scientific">Natronolimnobius baerhuensis</name>
    <dbReference type="NCBI Taxonomy" id="253108"/>
    <lineage>
        <taxon>Archaea</taxon>
        <taxon>Methanobacteriati</taxon>
        <taxon>Methanobacteriota</taxon>
        <taxon>Stenosarchaea group</taxon>
        <taxon>Halobacteria</taxon>
        <taxon>Halobacteriales</taxon>
        <taxon>Natrialbaceae</taxon>
        <taxon>Natronolimnobius</taxon>
    </lineage>
</organism>
<sequence>MVVGIILLVLFMRSIMVKWEEGILFRTDNQMVIKYSFVASLSLIVFAVVFIFPSILIIAIFELIPDHIISLDESHKVYNIPVVWSIFILILIYAIPLNLLDEEEIEEYDLHKDN</sequence>
<comment type="caution">
    <text evidence="2">The sequence shown here is derived from an EMBL/GenBank/DDBJ whole genome shotgun (WGS) entry which is preliminary data.</text>
</comment>
<gene>
    <name evidence="2" type="ORF">B2G88_07900</name>
</gene>
<keyword evidence="1" id="KW-0812">Transmembrane</keyword>
<evidence type="ECO:0000256" key="1">
    <source>
        <dbReference type="SAM" id="Phobius"/>
    </source>
</evidence>
<keyword evidence="1" id="KW-0472">Membrane</keyword>
<dbReference type="AlphaFoldDB" id="A0A202E7W0"/>
<accession>A0A202E7W0</accession>
<feature type="transmembrane region" description="Helical" evidence="1">
    <location>
        <begin position="77"/>
        <end position="95"/>
    </location>
</feature>
<feature type="transmembrane region" description="Helical" evidence="1">
    <location>
        <begin position="41"/>
        <end position="65"/>
    </location>
</feature>
<protein>
    <submittedName>
        <fullName evidence="2">Uncharacterized protein</fullName>
    </submittedName>
</protein>
<proteinExistence type="predicted"/>
<evidence type="ECO:0000313" key="2">
    <source>
        <dbReference type="EMBL" id="OVE84329.1"/>
    </source>
</evidence>
<keyword evidence="1" id="KW-1133">Transmembrane helix</keyword>
<reference evidence="2 3" key="1">
    <citation type="submission" date="2017-02" db="EMBL/GenBank/DDBJ databases">
        <title>Natronthermophilus aegyptiacus gen. nov.,sp. nov., an aerobic, extremely halophilic alkalithermophilic archaeon isolated from the athalassohaline Wadi An Natrun, Egypt.</title>
        <authorList>
            <person name="Zhao B."/>
        </authorList>
    </citation>
    <scope>NUCLEOTIDE SEQUENCE [LARGE SCALE GENOMIC DNA]</scope>
    <source>
        <strain evidence="2 3">CGMCC 1.3597</strain>
    </source>
</reference>
<dbReference type="Proteomes" id="UP000196084">
    <property type="component" value="Unassembled WGS sequence"/>
</dbReference>